<dbReference type="InterPro" id="IPR005358">
    <property type="entry name" value="Puta_zinc/iron-chelating_dom"/>
</dbReference>
<dbReference type="OrthoDB" id="9810361at2"/>
<sequence length="189" mass="20499">MTDQDLIQITTAALASSAERAGQHLACHPGCHQCCIGVFPISQLDAHRLRLAYEASPKRAVIHARVQDAIARLSPDFPGDPATGLLDPDDPTFEDFANDEPCPVLDPVTGTCDLYEARPIPCRTFGPPMRTEDDGLAVCELCFTTATPEEIAAAEVDPTFLSLEEELNAQYEEKAGKHGPTLIAWALRE</sequence>
<gene>
    <name evidence="1" type="ORF">FTW19_17015</name>
</gene>
<dbReference type="RefSeq" id="WP_147648739.1">
    <property type="nucleotide sequence ID" value="NZ_CP042806.1"/>
</dbReference>
<dbReference type="AlphaFoldDB" id="A0A5B9EGT3"/>
<keyword evidence="2" id="KW-1185">Reference proteome</keyword>
<name>A0A5B9EGT3_9BACT</name>
<evidence type="ECO:0000313" key="1">
    <source>
        <dbReference type="EMBL" id="QEE29547.1"/>
    </source>
</evidence>
<dbReference type="EMBL" id="CP042806">
    <property type="protein sequence ID" value="QEE29547.1"/>
    <property type="molecule type" value="Genomic_DNA"/>
</dbReference>
<dbReference type="Pfam" id="PF03692">
    <property type="entry name" value="CxxCxxCC"/>
    <property type="match status" value="1"/>
</dbReference>
<evidence type="ECO:0000313" key="2">
    <source>
        <dbReference type="Proteomes" id="UP000321820"/>
    </source>
</evidence>
<protein>
    <submittedName>
        <fullName evidence="1">YkgJ family cysteine cluster protein</fullName>
    </submittedName>
</protein>
<dbReference type="KEGG" id="talb:FTW19_17015"/>
<organism evidence="1 2">
    <name type="scientific">Terriglobus albidus</name>
    <dbReference type="NCBI Taxonomy" id="1592106"/>
    <lineage>
        <taxon>Bacteria</taxon>
        <taxon>Pseudomonadati</taxon>
        <taxon>Acidobacteriota</taxon>
        <taxon>Terriglobia</taxon>
        <taxon>Terriglobales</taxon>
        <taxon>Acidobacteriaceae</taxon>
        <taxon>Terriglobus</taxon>
    </lineage>
</organism>
<dbReference type="Proteomes" id="UP000321820">
    <property type="component" value="Chromosome"/>
</dbReference>
<reference evidence="1 2" key="1">
    <citation type="submission" date="2019-08" db="EMBL/GenBank/DDBJ databases">
        <title>Complete genome sequence of Terriglobus albidus strain ORNL.</title>
        <authorList>
            <person name="Podar M."/>
        </authorList>
    </citation>
    <scope>NUCLEOTIDE SEQUENCE [LARGE SCALE GENOMIC DNA]</scope>
    <source>
        <strain evidence="1 2">ORNL</strain>
    </source>
</reference>
<accession>A0A5B9EGT3</accession>
<proteinExistence type="predicted"/>